<dbReference type="EMBL" id="UYWX01006366">
    <property type="protein sequence ID" value="VDM26340.1"/>
    <property type="molecule type" value="Genomic_DNA"/>
</dbReference>
<feature type="region of interest" description="Disordered" evidence="1">
    <location>
        <begin position="250"/>
        <end position="280"/>
    </location>
</feature>
<evidence type="ECO:0000313" key="4">
    <source>
        <dbReference type="WBParaSite" id="TTAC_0000515501-mRNA-1"/>
    </source>
</evidence>
<sequence length="298" mass="30932">MSNVIAFNNPGLGISWTPPQPSQSQLLSQQLQQQHLSTRQCMDGVFLASTPATSDPCSSGFVNDIAREGDAVGAPSSDDNTPFQSVSGISAESRSPKAIVSLTSTLYSSYPNRIRHKSAGERSLDNGTSKSEVKSMQNTNAVITSRKSSQKQKNSHAVGKSEGVDGNNDSQQSQRAVSQSGCSSCSTSSGSGGGCALSSESLQFNSGSAGGRRLASAPEQPQSSTAKPTKSCWIEKAATLVRTSAKVEVTKSVKQSPLPAVSPSSGVGGKPAASNSSPATPLKWASQVRWVAIFGFFP</sequence>
<reference evidence="2 3" key="2">
    <citation type="submission" date="2018-11" db="EMBL/GenBank/DDBJ databases">
        <authorList>
            <consortium name="Pathogen Informatics"/>
        </authorList>
    </citation>
    <scope>NUCLEOTIDE SEQUENCE [LARGE SCALE GENOMIC DNA]</scope>
</reference>
<reference evidence="4" key="1">
    <citation type="submission" date="2017-02" db="UniProtKB">
        <authorList>
            <consortium name="WormBaseParasite"/>
        </authorList>
    </citation>
    <scope>IDENTIFICATION</scope>
</reference>
<protein>
    <submittedName>
        <fullName evidence="2 4">Uncharacterized protein</fullName>
    </submittedName>
</protein>
<evidence type="ECO:0000313" key="2">
    <source>
        <dbReference type="EMBL" id="VDM26340.1"/>
    </source>
</evidence>
<feature type="region of interest" description="Disordered" evidence="1">
    <location>
        <begin position="69"/>
        <end position="94"/>
    </location>
</feature>
<dbReference type="AlphaFoldDB" id="A0A0R3WWL5"/>
<gene>
    <name evidence="2" type="ORF">TTAC_LOCUS5139</name>
</gene>
<feature type="compositionally biased region" description="Polar residues" evidence="1">
    <location>
        <begin position="219"/>
        <end position="228"/>
    </location>
</feature>
<evidence type="ECO:0000256" key="1">
    <source>
        <dbReference type="SAM" id="MobiDB-lite"/>
    </source>
</evidence>
<feature type="compositionally biased region" description="Polar residues" evidence="1">
    <location>
        <begin position="77"/>
        <end position="93"/>
    </location>
</feature>
<dbReference type="WBParaSite" id="TTAC_0000515501-mRNA-1">
    <property type="protein sequence ID" value="TTAC_0000515501-mRNA-1"/>
    <property type="gene ID" value="TTAC_0000515501"/>
</dbReference>
<dbReference type="STRING" id="6205.A0A0R3WWL5"/>
<organism evidence="4">
    <name type="scientific">Hydatigena taeniaeformis</name>
    <name type="common">Feline tapeworm</name>
    <name type="synonym">Taenia taeniaeformis</name>
    <dbReference type="NCBI Taxonomy" id="6205"/>
    <lineage>
        <taxon>Eukaryota</taxon>
        <taxon>Metazoa</taxon>
        <taxon>Spiralia</taxon>
        <taxon>Lophotrochozoa</taxon>
        <taxon>Platyhelminthes</taxon>
        <taxon>Cestoda</taxon>
        <taxon>Eucestoda</taxon>
        <taxon>Cyclophyllidea</taxon>
        <taxon>Taeniidae</taxon>
        <taxon>Hydatigera</taxon>
    </lineage>
</organism>
<name>A0A0R3WWL5_HYDTA</name>
<feature type="compositionally biased region" description="Polar residues" evidence="1">
    <location>
        <begin position="125"/>
        <end position="147"/>
    </location>
</feature>
<feature type="region of interest" description="Disordered" evidence="1">
    <location>
        <begin position="113"/>
        <end position="231"/>
    </location>
</feature>
<dbReference type="Proteomes" id="UP000274429">
    <property type="component" value="Unassembled WGS sequence"/>
</dbReference>
<evidence type="ECO:0000313" key="3">
    <source>
        <dbReference type="Proteomes" id="UP000274429"/>
    </source>
</evidence>
<keyword evidence="3" id="KW-1185">Reference proteome</keyword>
<feature type="compositionally biased region" description="Polar residues" evidence="1">
    <location>
        <begin position="167"/>
        <end position="177"/>
    </location>
</feature>
<accession>A0A0R3WWL5</accession>
<feature type="compositionally biased region" description="Low complexity" evidence="1">
    <location>
        <begin position="178"/>
        <end position="189"/>
    </location>
</feature>
<proteinExistence type="predicted"/>